<dbReference type="PANTHER" id="PTHR33498">
    <property type="entry name" value="TRANSPOSASE FOR INSERTION SEQUENCE ELEMENT IS1557"/>
    <property type="match status" value="1"/>
</dbReference>
<accession>A0A7W5TPD6</accession>
<comment type="caution">
    <text evidence="2">The sequence shown here is derived from an EMBL/GenBank/DDBJ whole genome shotgun (WGS) entry which is preliminary data.</text>
</comment>
<dbReference type="PANTHER" id="PTHR33498:SF1">
    <property type="entry name" value="TRANSPOSASE FOR INSERTION SEQUENCE ELEMENT IS1557"/>
    <property type="match status" value="1"/>
</dbReference>
<protein>
    <recommendedName>
        <fullName evidence="1">Transposase IS204/IS1001/IS1096/IS1165 zinc-finger domain-containing protein</fullName>
    </recommendedName>
</protein>
<feature type="domain" description="Transposase IS204/IS1001/IS1096/IS1165 zinc-finger" evidence="1">
    <location>
        <begin position="58"/>
        <end position="101"/>
    </location>
</feature>
<dbReference type="AlphaFoldDB" id="A0A7W5TPD6"/>
<dbReference type="EMBL" id="JACIBT010000001">
    <property type="protein sequence ID" value="MBB3666610.1"/>
    <property type="molecule type" value="Genomic_DNA"/>
</dbReference>
<dbReference type="Pfam" id="PF14690">
    <property type="entry name" value="Zn_ribbon_ISL3"/>
    <property type="match status" value="1"/>
</dbReference>
<sequence>MFQPTGPDLSLPTASSTVELFRDPVSVVFNLPGYQVLSACDLPMGGRRVIAAADSVEAACPDCGVISSRVHQRTRQRVKDLGVGGKNIELIVIKPRFLCTEVACARRTFTQVTSQLPFRVRCTARLKAAAVEAVLDEGMPIWRACARHRLGWATINAAVVGGGADAMGSDS</sequence>
<dbReference type="Proteomes" id="UP000547528">
    <property type="component" value="Unassembled WGS sequence"/>
</dbReference>
<evidence type="ECO:0000313" key="2">
    <source>
        <dbReference type="EMBL" id="MBB3666610.1"/>
    </source>
</evidence>
<proteinExistence type="predicted"/>
<organism evidence="2 3">
    <name type="scientific">Garicola koreensis</name>
    <dbReference type="NCBI Taxonomy" id="1262554"/>
    <lineage>
        <taxon>Bacteria</taxon>
        <taxon>Bacillati</taxon>
        <taxon>Actinomycetota</taxon>
        <taxon>Actinomycetes</taxon>
        <taxon>Micrococcales</taxon>
        <taxon>Micrococcaceae</taxon>
        <taxon>Garicola</taxon>
    </lineage>
</organism>
<evidence type="ECO:0000313" key="3">
    <source>
        <dbReference type="Proteomes" id="UP000547528"/>
    </source>
</evidence>
<reference evidence="2 3" key="1">
    <citation type="submission" date="2020-08" db="EMBL/GenBank/DDBJ databases">
        <title>Sequencing the genomes of 1000 actinobacteria strains.</title>
        <authorList>
            <person name="Klenk H.-P."/>
        </authorList>
    </citation>
    <scope>NUCLEOTIDE SEQUENCE [LARGE SCALE GENOMIC DNA]</scope>
    <source>
        <strain evidence="2 3">DSM 28238</strain>
    </source>
</reference>
<gene>
    <name evidence="2" type="ORF">FHX47_000203</name>
</gene>
<dbReference type="InterPro" id="IPR047951">
    <property type="entry name" value="Transpos_ISL3"/>
</dbReference>
<dbReference type="RefSeq" id="WP_183357043.1">
    <property type="nucleotide sequence ID" value="NZ_BAABKR010000004.1"/>
</dbReference>
<evidence type="ECO:0000259" key="1">
    <source>
        <dbReference type="Pfam" id="PF14690"/>
    </source>
</evidence>
<dbReference type="InterPro" id="IPR029261">
    <property type="entry name" value="Transposase_Znf"/>
</dbReference>
<name>A0A7W5TPD6_9MICC</name>
<keyword evidence="3" id="KW-1185">Reference proteome</keyword>